<keyword evidence="5" id="KW-0963">Cytoplasm</keyword>
<dbReference type="Proteomes" id="UP000184050">
    <property type="component" value="Unassembled WGS sequence"/>
</dbReference>
<dbReference type="Pfam" id="PF02348">
    <property type="entry name" value="CTP_transf_3"/>
    <property type="match status" value="1"/>
</dbReference>
<comment type="similarity">
    <text evidence="5">Belongs to the KdsB family.</text>
</comment>
<dbReference type="GO" id="GO:0033468">
    <property type="term" value="P:CMP-keto-3-deoxy-D-manno-octulosonic acid biosynthetic process"/>
    <property type="evidence" value="ECO:0007669"/>
    <property type="project" value="UniProtKB-UniRule"/>
</dbReference>
<dbReference type="HAMAP" id="MF_00057">
    <property type="entry name" value="KdsB"/>
    <property type="match status" value="1"/>
</dbReference>
<reference evidence="6 7" key="1">
    <citation type="submission" date="2016-11" db="EMBL/GenBank/DDBJ databases">
        <authorList>
            <person name="Jaros S."/>
            <person name="Januszkiewicz K."/>
            <person name="Wedrychowicz H."/>
        </authorList>
    </citation>
    <scope>NUCLEOTIDE SEQUENCE [LARGE SCALE GENOMIC DNA]</scope>
    <source>
        <strain evidence="6 7">DSM 27063</strain>
    </source>
</reference>
<evidence type="ECO:0000256" key="1">
    <source>
        <dbReference type="ARBA" id="ARBA00004370"/>
    </source>
</evidence>
<evidence type="ECO:0000313" key="7">
    <source>
        <dbReference type="Proteomes" id="UP000184050"/>
    </source>
</evidence>
<dbReference type="InterPro" id="IPR003329">
    <property type="entry name" value="Cytidylyl_trans"/>
</dbReference>
<dbReference type="OrthoDB" id="9815559at2"/>
<dbReference type="NCBIfam" id="NF009905">
    <property type="entry name" value="PRK13368.1"/>
    <property type="match status" value="1"/>
</dbReference>
<comment type="pathway">
    <text evidence="5">Nucleotide-sugar biosynthesis; CMP-3-deoxy-D-manno-octulosonate biosynthesis; CMP-3-deoxy-D-manno-octulosonate from 3-deoxy-D-manno-octulosonate and CTP: step 1/1.</text>
</comment>
<dbReference type="PANTHER" id="PTHR42866">
    <property type="entry name" value="3-DEOXY-MANNO-OCTULOSONATE CYTIDYLYLTRANSFERASE"/>
    <property type="match status" value="1"/>
</dbReference>
<name>A0A1M6B142_9BACT</name>
<dbReference type="EMBL" id="FQZE01000002">
    <property type="protein sequence ID" value="SHI42397.1"/>
    <property type="molecule type" value="Genomic_DNA"/>
</dbReference>
<dbReference type="NCBIfam" id="NF003950">
    <property type="entry name" value="PRK05450.1-3"/>
    <property type="match status" value="1"/>
</dbReference>
<dbReference type="AlphaFoldDB" id="A0A1M6B142"/>
<accession>A0A1M6B142</accession>
<comment type="function">
    <text evidence="5">Activates KDO (a required 8-carbon sugar) for incorporation into bacterial lipopolysaccharide in Gram-negative bacteria.</text>
</comment>
<evidence type="ECO:0000256" key="5">
    <source>
        <dbReference type="HAMAP-Rule" id="MF_00057"/>
    </source>
</evidence>
<proteinExistence type="inferred from homology"/>
<dbReference type="FunFam" id="3.90.550.10:FF:000011">
    <property type="entry name" value="3-deoxy-manno-octulosonate cytidylyltransferase"/>
    <property type="match status" value="1"/>
</dbReference>
<keyword evidence="3 5" id="KW-0548">Nucleotidyltransferase</keyword>
<dbReference type="GO" id="GO:0009103">
    <property type="term" value="P:lipopolysaccharide biosynthetic process"/>
    <property type="evidence" value="ECO:0007669"/>
    <property type="project" value="UniProtKB-UniRule"/>
</dbReference>
<dbReference type="PANTHER" id="PTHR42866:SF2">
    <property type="entry name" value="3-DEOXY-MANNO-OCTULOSONATE CYTIDYLYLTRANSFERASE, MITOCHONDRIAL"/>
    <property type="match status" value="1"/>
</dbReference>
<dbReference type="GO" id="GO:0008690">
    <property type="term" value="F:3-deoxy-manno-octulosonate cytidylyltransferase activity"/>
    <property type="evidence" value="ECO:0007669"/>
    <property type="project" value="UniProtKB-UniRule"/>
</dbReference>
<organism evidence="6 7">
    <name type="scientific">Tangfeifania diversioriginum</name>
    <dbReference type="NCBI Taxonomy" id="1168035"/>
    <lineage>
        <taxon>Bacteria</taxon>
        <taxon>Pseudomonadati</taxon>
        <taxon>Bacteroidota</taxon>
        <taxon>Bacteroidia</taxon>
        <taxon>Marinilabiliales</taxon>
        <taxon>Prolixibacteraceae</taxon>
        <taxon>Tangfeifania</taxon>
    </lineage>
</organism>
<gene>
    <name evidence="5" type="primary">kdsB</name>
    <name evidence="6" type="ORF">SAMN05444280_10250</name>
</gene>
<evidence type="ECO:0000256" key="2">
    <source>
        <dbReference type="ARBA" id="ARBA00022679"/>
    </source>
</evidence>
<dbReference type="STRING" id="1168035.SAMN05444280_10250"/>
<dbReference type="SUPFAM" id="SSF53448">
    <property type="entry name" value="Nucleotide-diphospho-sugar transferases"/>
    <property type="match status" value="1"/>
</dbReference>
<dbReference type="Gene3D" id="3.90.550.10">
    <property type="entry name" value="Spore Coat Polysaccharide Biosynthesis Protein SpsA, Chain A"/>
    <property type="match status" value="1"/>
</dbReference>
<dbReference type="GO" id="GO:0005829">
    <property type="term" value="C:cytosol"/>
    <property type="evidence" value="ECO:0007669"/>
    <property type="project" value="TreeGrafter"/>
</dbReference>
<keyword evidence="4 5" id="KW-0448">Lipopolysaccharide biosynthesis</keyword>
<dbReference type="UniPathway" id="UPA00358">
    <property type="reaction ID" value="UER00476"/>
</dbReference>
<dbReference type="CDD" id="cd02517">
    <property type="entry name" value="CMP-KDO-Synthetase"/>
    <property type="match status" value="1"/>
</dbReference>
<evidence type="ECO:0000256" key="4">
    <source>
        <dbReference type="ARBA" id="ARBA00022985"/>
    </source>
</evidence>
<dbReference type="GO" id="GO:0016020">
    <property type="term" value="C:membrane"/>
    <property type="evidence" value="ECO:0007669"/>
    <property type="project" value="UniProtKB-SubCell"/>
</dbReference>
<dbReference type="InterPro" id="IPR004528">
    <property type="entry name" value="KdsB"/>
</dbReference>
<dbReference type="RefSeq" id="WP_073164511.1">
    <property type="nucleotide sequence ID" value="NZ_FQZE01000002.1"/>
</dbReference>
<evidence type="ECO:0000313" key="6">
    <source>
        <dbReference type="EMBL" id="SHI42397.1"/>
    </source>
</evidence>
<keyword evidence="7" id="KW-1185">Reference proteome</keyword>
<evidence type="ECO:0000256" key="3">
    <source>
        <dbReference type="ARBA" id="ARBA00022695"/>
    </source>
</evidence>
<dbReference type="NCBIfam" id="NF003952">
    <property type="entry name" value="PRK05450.1-5"/>
    <property type="match status" value="1"/>
</dbReference>
<dbReference type="NCBIfam" id="TIGR00466">
    <property type="entry name" value="kdsB"/>
    <property type="match status" value="1"/>
</dbReference>
<dbReference type="EC" id="2.7.7.38" evidence="5"/>
<keyword evidence="2 5" id="KW-0808">Transferase</keyword>
<protein>
    <recommendedName>
        <fullName evidence="5">3-deoxy-manno-octulosonate cytidylyltransferase</fullName>
        <ecNumber evidence="5">2.7.7.38</ecNumber>
    </recommendedName>
    <alternativeName>
        <fullName evidence="5">CMP-2-keto-3-deoxyoctulosonic acid synthase</fullName>
        <shortName evidence="5">CKS</shortName>
        <shortName evidence="5">CMP-KDO synthase</shortName>
    </alternativeName>
</protein>
<dbReference type="InterPro" id="IPR029044">
    <property type="entry name" value="Nucleotide-diphossugar_trans"/>
</dbReference>
<comment type="subcellular location">
    <subcellularLocation>
        <location evidence="5">Cytoplasm</location>
    </subcellularLocation>
    <subcellularLocation>
        <location evidence="1">Membrane</location>
    </subcellularLocation>
</comment>
<comment type="catalytic activity">
    <reaction evidence="5">
        <text>3-deoxy-alpha-D-manno-oct-2-ulosonate + CTP = CMP-3-deoxy-beta-D-manno-octulosonate + diphosphate</text>
        <dbReference type="Rhea" id="RHEA:23448"/>
        <dbReference type="ChEBI" id="CHEBI:33019"/>
        <dbReference type="ChEBI" id="CHEBI:37563"/>
        <dbReference type="ChEBI" id="CHEBI:85986"/>
        <dbReference type="ChEBI" id="CHEBI:85987"/>
        <dbReference type="EC" id="2.7.7.38"/>
    </reaction>
</comment>
<sequence>MKFITIIPARFQSTRFPGKPLAILNNKPVIQWVYENAAKALDEVWAATDDDRIFKAVQDFGGKAIKTSKNHRSGTDRCAEAARILSEKIDFDVVINIQGDEPFVTAKQIEQLASCFNNDTEIATLIKKIETTDELFNPNRPKVVIDKEENAMYFSRSPIPFVRGEKENDWLIAGTFWAHVGMYAYRKNVLQEITRLSPGKLERMEALEQLRWLENGLKIKTAVTEHQSIGIDTPEDLENAVQLLKEKFV</sequence>